<evidence type="ECO:0000259" key="1">
    <source>
        <dbReference type="Pfam" id="PF06902"/>
    </source>
</evidence>
<dbReference type="Pfam" id="PF06902">
    <property type="entry name" value="Fer4_19"/>
    <property type="match status" value="1"/>
</dbReference>
<comment type="caution">
    <text evidence="2">The sequence shown here is derived from an EMBL/GenBank/DDBJ whole genome shotgun (WGS) entry which is preliminary data.</text>
</comment>
<dbReference type="InterPro" id="IPR010693">
    <property type="entry name" value="Divergent_4Fe-4S_mono-cluster"/>
</dbReference>
<dbReference type="EMBL" id="JBJDQH010000024">
    <property type="protein sequence ID" value="MFK4272249.1"/>
    <property type="molecule type" value="Genomic_DNA"/>
</dbReference>
<evidence type="ECO:0000313" key="2">
    <source>
        <dbReference type="EMBL" id="MFK4272249.1"/>
    </source>
</evidence>
<feature type="domain" description="Divergent 4Fe-4S mono-cluster" evidence="1">
    <location>
        <begin position="10"/>
        <end position="58"/>
    </location>
</feature>
<sequence length="63" mass="7241">MGDRFEKKTYEGRSDTVVFKAGRCLHAAENVHRLPEVFDMAERPWIQPGNVTVDRLTEVRPSP</sequence>
<keyword evidence="3" id="KW-1185">Reference proteome</keyword>
<reference evidence="2 3" key="1">
    <citation type="submission" date="2024-11" db="EMBL/GenBank/DDBJ databases">
        <title>The Natural Products Discovery Center: Release of the First 8490 Sequenced Strains for Exploring Actinobacteria Biosynthetic Diversity.</title>
        <authorList>
            <person name="Kalkreuter E."/>
            <person name="Kautsar S.A."/>
            <person name="Yang D."/>
            <person name="Bader C.D."/>
            <person name="Teijaro C.N."/>
            <person name="Fluegel L."/>
            <person name="Davis C.M."/>
            <person name="Simpson J.R."/>
            <person name="Lauterbach L."/>
            <person name="Steele A.D."/>
            <person name="Gui C."/>
            <person name="Meng S."/>
            <person name="Li G."/>
            <person name="Viehrig K."/>
            <person name="Ye F."/>
            <person name="Su P."/>
            <person name="Kiefer A.F."/>
            <person name="Nichols A."/>
            <person name="Cepeda A.J."/>
            <person name="Yan W."/>
            <person name="Fan B."/>
            <person name="Jiang Y."/>
            <person name="Adhikari A."/>
            <person name="Zheng C.-J."/>
            <person name="Schuster L."/>
            <person name="Cowan T.M."/>
            <person name="Smanski M.J."/>
            <person name="Chevrette M.G."/>
            <person name="De Carvalho L.P.S."/>
            <person name="Shen B."/>
        </authorList>
    </citation>
    <scope>NUCLEOTIDE SEQUENCE [LARGE SCALE GENOMIC DNA]</scope>
    <source>
        <strain evidence="2 3">NPDC020863</strain>
    </source>
</reference>
<protein>
    <submittedName>
        <fullName evidence="2">(4Fe-4S)-binding protein</fullName>
    </submittedName>
</protein>
<evidence type="ECO:0000313" key="3">
    <source>
        <dbReference type="Proteomes" id="UP001620295"/>
    </source>
</evidence>
<proteinExistence type="predicted"/>
<dbReference type="RefSeq" id="WP_404748677.1">
    <property type="nucleotide sequence ID" value="NZ_JBJDQH010000024.1"/>
</dbReference>
<organism evidence="2 3">
    <name type="scientific">Streptomyces milbemycinicus</name>
    <dbReference type="NCBI Taxonomy" id="476552"/>
    <lineage>
        <taxon>Bacteria</taxon>
        <taxon>Bacillati</taxon>
        <taxon>Actinomycetota</taxon>
        <taxon>Actinomycetes</taxon>
        <taxon>Kitasatosporales</taxon>
        <taxon>Streptomycetaceae</taxon>
        <taxon>Streptomyces</taxon>
    </lineage>
</organism>
<accession>A0ABW8M254</accession>
<name>A0ABW8M254_9ACTN</name>
<dbReference type="Proteomes" id="UP001620295">
    <property type="component" value="Unassembled WGS sequence"/>
</dbReference>
<gene>
    <name evidence="2" type="ORF">ACI2L5_46320</name>
</gene>